<accession>A0A6B0U9M0</accession>
<evidence type="ECO:0000313" key="3">
    <source>
        <dbReference type="EMBL" id="MXU88318.1"/>
    </source>
</evidence>
<proteinExistence type="predicted"/>
<protein>
    <submittedName>
        <fullName evidence="3">Putative secreted protein</fullName>
    </submittedName>
</protein>
<feature type="compositionally biased region" description="Basic residues" evidence="1">
    <location>
        <begin position="66"/>
        <end position="83"/>
    </location>
</feature>
<keyword evidence="2" id="KW-0732">Signal</keyword>
<name>A0A6B0U9M0_IXORI</name>
<reference evidence="3" key="1">
    <citation type="submission" date="2019-12" db="EMBL/GenBank/DDBJ databases">
        <title>An insight into the sialome of adult female Ixodes ricinus ticks feeding for 6 days.</title>
        <authorList>
            <person name="Perner J."/>
            <person name="Ribeiro J.M.C."/>
        </authorList>
    </citation>
    <scope>NUCLEOTIDE SEQUENCE</scope>
    <source>
        <strain evidence="3">Semi-engorged</strain>
        <tissue evidence="3">Salivary glands</tissue>
    </source>
</reference>
<evidence type="ECO:0000256" key="1">
    <source>
        <dbReference type="SAM" id="MobiDB-lite"/>
    </source>
</evidence>
<evidence type="ECO:0000256" key="2">
    <source>
        <dbReference type="SAM" id="SignalP"/>
    </source>
</evidence>
<organism evidence="3">
    <name type="scientific">Ixodes ricinus</name>
    <name type="common">Common tick</name>
    <name type="synonym">Acarus ricinus</name>
    <dbReference type="NCBI Taxonomy" id="34613"/>
    <lineage>
        <taxon>Eukaryota</taxon>
        <taxon>Metazoa</taxon>
        <taxon>Ecdysozoa</taxon>
        <taxon>Arthropoda</taxon>
        <taxon>Chelicerata</taxon>
        <taxon>Arachnida</taxon>
        <taxon>Acari</taxon>
        <taxon>Parasitiformes</taxon>
        <taxon>Ixodida</taxon>
        <taxon>Ixodoidea</taxon>
        <taxon>Ixodidae</taxon>
        <taxon>Ixodinae</taxon>
        <taxon>Ixodes</taxon>
    </lineage>
</organism>
<feature type="signal peptide" evidence="2">
    <location>
        <begin position="1"/>
        <end position="30"/>
    </location>
</feature>
<feature type="region of interest" description="Disordered" evidence="1">
    <location>
        <begin position="57"/>
        <end position="90"/>
    </location>
</feature>
<sequence>MNRPNLASASFRFSAVFFLVLPLTITDVSASDLSRSCPGFQREVEAFELSQSRVNNRCIQEDPSRPTRHRPPSLRRRRRKRGRSPATPRCACATVLGGEMT</sequence>
<dbReference type="AlphaFoldDB" id="A0A6B0U9M0"/>
<feature type="chain" id="PRO_5025605925" evidence="2">
    <location>
        <begin position="31"/>
        <end position="101"/>
    </location>
</feature>
<dbReference type="EMBL" id="GIFC01006235">
    <property type="protein sequence ID" value="MXU88318.1"/>
    <property type="molecule type" value="Transcribed_RNA"/>
</dbReference>